<evidence type="ECO:0000256" key="1">
    <source>
        <dbReference type="ARBA" id="ARBA00001947"/>
    </source>
</evidence>
<dbReference type="GO" id="GO:0046872">
    <property type="term" value="F:metal ion binding"/>
    <property type="evidence" value="ECO:0007669"/>
    <property type="project" value="UniProtKB-KW"/>
</dbReference>
<evidence type="ECO:0000256" key="2">
    <source>
        <dbReference type="ARBA" id="ARBA00007357"/>
    </source>
</evidence>
<proteinExistence type="inferred from homology"/>
<dbReference type="InterPro" id="IPR000718">
    <property type="entry name" value="Peptidase_M13"/>
</dbReference>
<dbReference type="InterPro" id="IPR024079">
    <property type="entry name" value="MetalloPept_cat_dom_sf"/>
</dbReference>
<dbReference type="InterPro" id="IPR018497">
    <property type="entry name" value="Peptidase_M13_C"/>
</dbReference>
<organism evidence="8 9">
    <name type="scientific">Legionella pneumophila</name>
    <dbReference type="NCBI Taxonomy" id="446"/>
    <lineage>
        <taxon>Bacteria</taxon>
        <taxon>Pseudomonadati</taxon>
        <taxon>Pseudomonadota</taxon>
        <taxon>Gammaproteobacteria</taxon>
        <taxon>Legionellales</taxon>
        <taxon>Legionellaceae</taxon>
        <taxon>Legionella</taxon>
    </lineage>
</organism>
<evidence type="ECO:0000256" key="6">
    <source>
        <dbReference type="ARBA" id="ARBA00022833"/>
    </source>
</evidence>
<evidence type="ECO:0000256" key="7">
    <source>
        <dbReference type="ARBA" id="ARBA00023049"/>
    </source>
</evidence>
<dbReference type="SUPFAM" id="SSF55486">
    <property type="entry name" value="Metalloproteases ('zincins'), catalytic domain"/>
    <property type="match status" value="1"/>
</dbReference>
<dbReference type="GO" id="GO:0004222">
    <property type="term" value="F:metalloendopeptidase activity"/>
    <property type="evidence" value="ECO:0007669"/>
    <property type="project" value="InterPro"/>
</dbReference>
<dbReference type="CDD" id="cd08662">
    <property type="entry name" value="M13"/>
    <property type="match status" value="1"/>
</dbReference>
<keyword evidence="4" id="KW-0479">Metal-binding</keyword>
<evidence type="ECO:0000313" key="9">
    <source>
        <dbReference type="Proteomes" id="UP000239239"/>
    </source>
</evidence>
<dbReference type="InterPro" id="IPR008753">
    <property type="entry name" value="Peptidase_M13_N"/>
</dbReference>
<comment type="cofactor">
    <cofactor evidence="1">
        <name>Zn(2+)</name>
        <dbReference type="ChEBI" id="CHEBI:29105"/>
    </cofactor>
</comment>
<comment type="caution">
    <text evidence="8">The sequence shown here is derived from an EMBL/GenBank/DDBJ whole genome shotgun (WGS) entry which is preliminary data.</text>
</comment>
<reference evidence="8 9" key="1">
    <citation type="submission" date="2018-02" db="EMBL/GenBank/DDBJ databases">
        <title>Draft genome sequences of four Legionella pneumophila clinical strains isolated in Ontario.</title>
        <authorList>
            <person name="Fortuna A."/>
            <person name="Ramnarine R."/>
            <person name="Li A."/>
            <person name="Frantz C."/>
            <person name="Mallo G."/>
        </authorList>
    </citation>
    <scope>NUCLEOTIDE SEQUENCE [LARGE SCALE GENOMIC DNA]</scope>
    <source>
        <strain evidence="8 9">LG61</strain>
    </source>
</reference>
<dbReference type="Pfam" id="PF05649">
    <property type="entry name" value="Peptidase_M13_N"/>
    <property type="match status" value="1"/>
</dbReference>
<dbReference type="AlphaFoldDB" id="A0A2S6EV46"/>
<gene>
    <name evidence="8" type="ORF">C3928_13880</name>
</gene>
<keyword evidence="3" id="KW-0645">Protease</keyword>
<name>A0A2S6EV46_LEGPN</name>
<dbReference type="InterPro" id="IPR042089">
    <property type="entry name" value="Peptidase_M13_dom_2"/>
</dbReference>
<dbReference type="Gene3D" id="1.10.1380.10">
    <property type="entry name" value="Neutral endopeptidase , domain2"/>
    <property type="match status" value="1"/>
</dbReference>
<dbReference type="PANTHER" id="PTHR11733:SF167">
    <property type="entry name" value="FI17812P1-RELATED"/>
    <property type="match status" value="1"/>
</dbReference>
<dbReference type="PROSITE" id="PS51885">
    <property type="entry name" value="NEPRILYSIN"/>
    <property type="match status" value="1"/>
</dbReference>
<dbReference type="OrthoDB" id="9775677at2"/>
<dbReference type="Proteomes" id="UP000239239">
    <property type="component" value="Unassembled WGS sequence"/>
</dbReference>
<evidence type="ECO:0000256" key="3">
    <source>
        <dbReference type="ARBA" id="ARBA00022670"/>
    </source>
</evidence>
<evidence type="ECO:0000313" key="8">
    <source>
        <dbReference type="EMBL" id="PPK29063.1"/>
    </source>
</evidence>
<protein>
    <submittedName>
        <fullName evidence="8">M13 family peptidase</fullName>
    </submittedName>
</protein>
<evidence type="ECO:0000256" key="5">
    <source>
        <dbReference type="ARBA" id="ARBA00022801"/>
    </source>
</evidence>
<sequence>MKFKIGTCIVMMLSNFIAFSSSSNLSDNNTNDLLHLDWRDTAVSPAVDFYTYANGNWKKNNPIPADYASWGSFHVVNEKVQNIIHQMLINASKNTHAKSGSIEQKVGDFYFSGMDVDSINKSGITPLQPEFTKIEAMKNQNDLQAEIAHLHKIGVGPLFNFGSMQDFKDSTSMIGAVMQGGLGLPDRDYYLKKEAKFKQVREAYVNHLTKMFELLGDSPEMAAKEAKIVMDIETQLAKASMSQVEQRDPHAIYHMMTITELDKLTPNFSWSQYLSARSQGKIKKINFAMPDFFKAMNELLQSVSLDEWKIYLRWHLIDAFAPYLSKPFVDQNFKMVSALTGTQKLLPRWKRVVNTENGALGFAIGELYVEKYFSPESKQKVLDILKNIRAVLQEDIKTLSWMSPKTRDAALKKLDLMEERVGYPTKWWDYSSLKIDRGPYVLNVIRANEFLINRDLDKIGKPVDRSEWAMTPQTINAYYDPSMNNLNIPAGILQSPFFDPKAPTAINYGAIGYVIGHEMTHGFDDQGAQFDGYGNLKNWWAPNDLSKFKKATECIADQFSKYVVDGDLHVQGQLVVGEATADLGGMILAYKAFQRSKEYKNAKTIEGITPDQQFFLGTAHVWAMNVRPEQLRNQVTTDPHPPAVYRVNGSLANIPQFQEAFNIPNGSPMMSKNRCVIW</sequence>
<dbReference type="Gene3D" id="3.40.390.10">
    <property type="entry name" value="Collagenase (Catalytic Domain)"/>
    <property type="match status" value="1"/>
</dbReference>
<dbReference type="EMBL" id="PQWY01000019">
    <property type="protein sequence ID" value="PPK29063.1"/>
    <property type="molecule type" value="Genomic_DNA"/>
</dbReference>
<keyword evidence="5" id="KW-0378">Hydrolase</keyword>
<dbReference type="GO" id="GO:0016485">
    <property type="term" value="P:protein processing"/>
    <property type="evidence" value="ECO:0007669"/>
    <property type="project" value="TreeGrafter"/>
</dbReference>
<dbReference type="RefSeq" id="WP_027229108.1">
    <property type="nucleotide sequence ID" value="NZ_CP017601.1"/>
</dbReference>
<dbReference type="PRINTS" id="PR00786">
    <property type="entry name" value="NEPRILYSIN"/>
</dbReference>
<accession>A0A2S6EV46</accession>
<comment type="similarity">
    <text evidence="2">Belongs to the peptidase M13 family.</text>
</comment>
<evidence type="ECO:0000256" key="4">
    <source>
        <dbReference type="ARBA" id="ARBA00022723"/>
    </source>
</evidence>
<dbReference type="Pfam" id="PF01431">
    <property type="entry name" value="Peptidase_M13"/>
    <property type="match status" value="1"/>
</dbReference>
<dbReference type="PANTHER" id="PTHR11733">
    <property type="entry name" value="ZINC METALLOPROTEASE FAMILY M13 NEPRILYSIN-RELATED"/>
    <property type="match status" value="1"/>
</dbReference>
<keyword evidence="6" id="KW-0862">Zinc</keyword>
<keyword evidence="7" id="KW-0482">Metalloprotease</keyword>
<dbReference type="GO" id="GO:0005886">
    <property type="term" value="C:plasma membrane"/>
    <property type="evidence" value="ECO:0007669"/>
    <property type="project" value="TreeGrafter"/>
</dbReference>